<evidence type="ECO:0000313" key="2">
    <source>
        <dbReference type="Proteomes" id="UP000324233"/>
    </source>
</evidence>
<dbReference type="EMBL" id="CP042997">
    <property type="protein sequence ID" value="QEH37619.1"/>
    <property type="molecule type" value="Genomic_DNA"/>
</dbReference>
<name>A0A5B9WBN5_9BACT</name>
<dbReference type="OrthoDB" id="10007815at2"/>
<proteinExistence type="predicted"/>
<dbReference type="RefSeq" id="WP_148597151.1">
    <property type="nucleotide sequence ID" value="NZ_CP042997.1"/>
</dbReference>
<dbReference type="KEGG" id="agv:OJF2_62100"/>
<protein>
    <submittedName>
        <fullName evidence="1">Uncharacterized protein</fullName>
    </submittedName>
</protein>
<accession>A0A5B9WBN5</accession>
<gene>
    <name evidence="1" type="ORF">OJF2_62100</name>
</gene>
<dbReference type="AlphaFoldDB" id="A0A5B9WBN5"/>
<organism evidence="1 2">
    <name type="scientific">Aquisphaera giovannonii</name>
    <dbReference type="NCBI Taxonomy" id="406548"/>
    <lineage>
        <taxon>Bacteria</taxon>
        <taxon>Pseudomonadati</taxon>
        <taxon>Planctomycetota</taxon>
        <taxon>Planctomycetia</taxon>
        <taxon>Isosphaerales</taxon>
        <taxon>Isosphaeraceae</taxon>
        <taxon>Aquisphaera</taxon>
    </lineage>
</organism>
<reference evidence="1 2" key="1">
    <citation type="submission" date="2019-08" db="EMBL/GenBank/DDBJ databases">
        <title>Deep-cultivation of Planctomycetes and their phenomic and genomic characterization uncovers novel biology.</title>
        <authorList>
            <person name="Wiegand S."/>
            <person name="Jogler M."/>
            <person name="Boedeker C."/>
            <person name="Pinto D."/>
            <person name="Vollmers J."/>
            <person name="Rivas-Marin E."/>
            <person name="Kohn T."/>
            <person name="Peeters S.H."/>
            <person name="Heuer A."/>
            <person name="Rast P."/>
            <person name="Oberbeckmann S."/>
            <person name="Bunk B."/>
            <person name="Jeske O."/>
            <person name="Meyerdierks A."/>
            <person name="Storesund J.E."/>
            <person name="Kallscheuer N."/>
            <person name="Luecker S."/>
            <person name="Lage O.M."/>
            <person name="Pohl T."/>
            <person name="Merkel B.J."/>
            <person name="Hornburger P."/>
            <person name="Mueller R.-W."/>
            <person name="Bruemmer F."/>
            <person name="Labrenz M."/>
            <person name="Spormann A.M."/>
            <person name="Op den Camp H."/>
            <person name="Overmann J."/>
            <person name="Amann R."/>
            <person name="Jetten M.S.M."/>
            <person name="Mascher T."/>
            <person name="Medema M.H."/>
            <person name="Devos D.P."/>
            <person name="Kaster A.-K."/>
            <person name="Ovreas L."/>
            <person name="Rohde M."/>
            <person name="Galperin M.Y."/>
            <person name="Jogler C."/>
        </authorList>
    </citation>
    <scope>NUCLEOTIDE SEQUENCE [LARGE SCALE GENOMIC DNA]</scope>
    <source>
        <strain evidence="1 2">OJF2</strain>
    </source>
</reference>
<sequence>MSKATVYIWMPSGKFLKNVVGKGLGVGHAAVELERDNEPIDYITWMAHGSPFKALVPSVAGDAYRHIGQYTLAQDKRGMLGFFGQAEPSYAIELPELRLPSHRGPLQFGVDVACMANFWEDRLRTSPKYAFLSKDMNCTGCVVDALRAGGLDHYLDDPGSWVIQGASSLLTWVRDAGTKLTELNRRQAAVDDYMRNVRMSYHGPQPLQVPRLEDWKRDSDSKVSFRPFASRSEQVAALDAMIKDYPNARDDLTRCVLLVKMQHEIYSHLTTKPNSDRREAVKTLGAQVTASLERLDLDGDELENLDDARRRWIIRTMAWRTDGGPAADPHKPF</sequence>
<dbReference type="Proteomes" id="UP000324233">
    <property type="component" value="Chromosome"/>
</dbReference>
<evidence type="ECO:0000313" key="1">
    <source>
        <dbReference type="EMBL" id="QEH37619.1"/>
    </source>
</evidence>
<keyword evidence="2" id="KW-1185">Reference proteome</keyword>